<protein>
    <submittedName>
        <fullName evidence="2">Uncharacterized protein</fullName>
    </submittedName>
</protein>
<sequence length="375" mass="39591">MKSITALLLLGLTAAVNAAAAPKCARDNCLRGIIGKKFTKECQEYLGAATGAASVVTVTKEVIEQKVVTVTPTNTVLCTTTLGDPKTIIVTVSSTKIVAPTSGAASVTSAAVVSKRAEKLIPATVSKLCAGNVASRYASACSCALAELMTGSAPAGKAATPQTTTVTNKVTKYSTTTLPVPTSTITVTPVVTKTLLEIKEATQTPAAEKTFKIRLKGGMHDGRYLFPGPIFDEQPGIYYSMFTPNRGDSIDFKINKDGVISTTTGGLNLTYSTDFDDDMLYPAEEGAPPTIKVPSFVFLMAEATQAIPDYNASPIICTLSGDNLSCTAGEKRTESGWYAFGIDETNYIPTLGLGKPGYDWMYWPGQKSGLVVEWN</sequence>
<keyword evidence="1" id="KW-0732">Signal</keyword>
<keyword evidence="3" id="KW-1185">Reference proteome</keyword>
<feature type="chain" id="PRO_5042872086" evidence="1">
    <location>
        <begin position="19"/>
        <end position="375"/>
    </location>
</feature>
<gene>
    <name evidence="2" type="ORF">TWF718_002818</name>
</gene>
<name>A0AAN8MNX8_9PEZI</name>
<proteinExistence type="predicted"/>
<dbReference type="Proteomes" id="UP001313282">
    <property type="component" value="Unassembled WGS sequence"/>
</dbReference>
<evidence type="ECO:0000313" key="2">
    <source>
        <dbReference type="EMBL" id="KAK6330621.1"/>
    </source>
</evidence>
<accession>A0AAN8MNX8</accession>
<dbReference type="EMBL" id="JAVHNR010000011">
    <property type="protein sequence ID" value="KAK6330621.1"/>
    <property type="molecule type" value="Genomic_DNA"/>
</dbReference>
<organism evidence="2 3">
    <name type="scientific">Orbilia javanica</name>
    <dbReference type="NCBI Taxonomy" id="47235"/>
    <lineage>
        <taxon>Eukaryota</taxon>
        <taxon>Fungi</taxon>
        <taxon>Dikarya</taxon>
        <taxon>Ascomycota</taxon>
        <taxon>Pezizomycotina</taxon>
        <taxon>Orbiliomycetes</taxon>
        <taxon>Orbiliales</taxon>
        <taxon>Orbiliaceae</taxon>
        <taxon>Orbilia</taxon>
    </lineage>
</organism>
<feature type="signal peptide" evidence="1">
    <location>
        <begin position="1"/>
        <end position="18"/>
    </location>
</feature>
<evidence type="ECO:0000256" key="1">
    <source>
        <dbReference type="SAM" id="SignalP"/>
    </source>
</evidence>
<dbReference type="AlphaFoldDB" id="A0AAN8MNX8"/>
<evidence type="ECO:0000313" key="3">
    <source>
        <dbReference type="Proteomes" id="UP001313282"/>
    </source>
</evidence>
<comment type="caution">
    <text evidence="2">The sequence shown here is derived from an EMBL/GenBank/DDBJ whole genome shotgun (WGS) entry which is preliminary data.</text>
</comment>
<reference evidence="2 3" key="1">
    <citation type="submission" date="2019-10" db="EMBL/GenBank/DDBJ databases">
        <authorList>
            <person name="Palmer J.M."/>
        </authorList>
    </citation>
    <scope>NUCLEOTIDE SEQUENCE [LARGE SCALE GENOMIC DNA]</scope>
    <source>
        <strain evidence="2 3">TWF718</strain>
    </source>
</reference>